<feature type="transmembrane region" description="Helical" evidence="2">
    <location>
        <begin position="116"/>
        <end position="140"/>
    </location>
</feature>
<dbReference type="AlphaFoldDB" id="A0A6A5C9M9"/>
<dbReference type="EMBL" id="VFQX01000004">
    <property type="protein sequence ID" value="KAF0983891.1"/>
    <property type="molecule type" value="Genomic_DNA"/>
</dbReference>
<dbReference type="Proteomes" id="UP000444721">
    <property type="component" value="Unassembled WGS sequence"/>
</dbReference>
<keyword evidence="4" id="KW-1185">Reference proteome</keyword>
<keyword evidence="2" id="KW-0472">Membrane</keyword>
<accession>A0A6A5C9M9</accession>
<evidence type="ECO:0000256" key="1">
    <source>
        <dbReference type="SAM" id="Coils"/>
    </source>
</evidence>
<protein>
    <submittedName>
        <fullName evidence="3">Uncharacterized protein</fullName>
    </submittedName>
</protein>
<feature type="coiled-coil region" evidence="1">
    <location>
        <begin position="70"/>
        <end position="112"/>
    </location>
</feature>
<proteinExistence type="predicted"/>
<keyword evidence="2" id="KW-0812">Transmembrane</keyword>
<evidence type="ECO:0000313" key="4">
    <source>
        <dbReference type="Proteomes" id="UP000444721"/>
    </source>
</evidence>
<evidence type="ECO:0000256" key="2">
    <source>
        <dbReference type="SAM" id="Phobius"/>
    </source>
</evidence>
<evidence type="ECO:0000313" key="3">
    <source>
        <dbReference type="EMBL" id="KAF0983891.1"/>
    </source>
</evidence>
<keyword evidence="2" id="KW-1133">Transmembrane helix</keyword>
<dbReference type="RefSeq" id="XP_044568604.1">
    <property type="nucleotide sequence ID" value="XM_044711591.1"/>
</dbReference>
<name>A0A6A5C9M9_NAEFO</name>
<dbReference type="GeneID" id="68115024"/>
<dbReference type="VEuPathDB" id="AmoebaDB:FDP41_007806"/>
<comment type="caution">
    <text evidence="3">The sequence shown here is derived from an EMBL/GenBank/DDBJ whole genome shotgun (WGS) entry which is preliminary data.</text>
</comment>
<reference evidence="3 4" key="1">
    <citation type="journal article" date="2019" name="Sci. Rep.">
        <title>Nanopore sequencing improves the draft genome of the human pathogenic amoeba Naegleria fowleri.</title>
        <authorList>
            <person name="Liechti N."/>
            <person name="Schurch N."/>
            <person name="Bruggmann R."/>
            <person name="Wittwer M."/>
        </authorList>
    </citation>
    <scope>NUCLEOTIDE SEQUENCE [LARGE SCALE GENOMIC DNA]</scope>
    <source>
        <strain evidence="3 4">ATCC 30894</strain>
    </source>
</reference>
<sequence>MGSPTTNPQAWSDYLTREFLTHANLTDTSSTLTKYTEDSSLISTLYSMLEELSSFDSGNEPIYLTVKTTLEQETKRKQEAELRIKIEKEKKAKILEERRRRELRRAASIQQQQDDWTIGAAVVGVLGATALAAVGIYALFKPSRDDKR</sequence>
<gene>
    <name evidence="3" type="ORF">FDP41_007806</name>
</gene>
<organism evidence="3 4">
    <name type="scientific">Naegleria fowleri</name>
    <name type="common">Brain eating amoeba</name>
    <dbReference type="NCBI Taxonomy" id="5763"/>
    <lineage>
        <taxon>Eukaryota</taxon>
        <taxon>Discoba</taxon>
        <taxon>Heterolobosea</taxon>
        <taxon>Tetramitia</taxon>
        <taxon>Eutetramitia</taxon>
        <taxon>Vahlkampfiidae</taxon>
        <taxon>Naegleria</taxon>
    </lineage>
</organism>
<dbReference type="VEuPathDB" id="AmoebaDB:NfTy_005720"/>
<keyword evidence="1" id="KW-0175">Coiled coil</keyword>